<protein>
    <submittedName>
        <fullName evidence="2">Sulfatase</fullName>
    </submittedName>
</protein>
<feature type="domain" description="Sulfatase N-terminal" evidence="1">
    <location>
        <begin position="18"/>
        <end position="382"/>
    </location>
</feature>
<gene>
    <name evidence="2" type="ORF">HZS55_05740</name>
</gene>
<dbReference type="KEGG" id="hrr:HZS55_05740"/>
<dbReference type="Gene3D" id="3.40.720.10">
    <property type="entry name" value="Alkaline Phosphatase, subunit A"/>
    <property type="match status" value="1"/>
</dbReference>
<dbReference type="SUPFAM" id="SSF53649">
    <property type="entry name" value="Alkaline phosphatase-like"/>
    <property type="match status" value="1"/>
</dbReference>
<dbReference type="PANTHER" id="PTHR43751">
    <property type="entry name" value="SULFATASE"/>
    <property type="match status" value="1"/>
</dbReference>
<dbReference type="Proteomes" id="UP000509667">
    <property type="component" value="Chromosome"/>
</dbReference>
<dbReference type="Pfam" id="PF00884">
    <property type="entry name" value="Sulfatase"/>
    <property type="match status" value="1"/>
</dbReference>
<name>A0A7D5TBY7_9EURY</name>
<reference evidence="2 3" key="1">
    <citation type="submission" date="2020-07" db="EMBL/GenBank/DDBJ databases">
        <title>Halosimplex pelagicum sp. nov. and Halosimplex rubrum sp. nov., isolated from salted brown alga Laminaria, and emended description of the genus Halosimplex.</title>
        <authorList>
            <person name="Cui H."/>
        </authorList>
    </citation>
    <scope>NUCLEOTIDE SEQUENCE [LARGE SCALE GENOMIC DNA]</scope>
    <source>
        <strain evidence="2 3">R27</strain>
    </source>
</reference>
<dbReference type="AlphaFoldDB" id="A0A7D5TBY7"/>
<organism evidence="2 3">
    <name type="scientific">Halosimplex rubrum</name>
    <dbReference type="NCBI Taxonomy" id="869889"/>
    <lineage>
        <taxon>Archaea</taxon>
        <taxon>Methanobacteriati</taxon>
        <taxon>Methanobacteriota</taxon>
        <taxon>Stenosarchaea group</taxon>
        <taxon>Halobacteria</taxon>
        <taxon>Halobacteriales</taxon>
        <taxon>Haloarculaceae</taxon>
        <taxon>Halosimplex</taxon>
    </lineage>
</organism>
<dbReference type="EMBL" id="CP058910">
    <property type="protein sequence ID" value="QLH76836.1"/>
    <property type="molecule type" value="Genomic_DNA"/>
</dbReference>
<evidence type="ECO:0000313" key="3">
    <source>
        <dbReference type="Proteomes" id="UP000509667"/>
    </source>
</evidence>
<proteinExistence type="predicted"/>
<sequence length="509" mass="57564">MTKKQTTVPDSSVGMDRPNVLLVVLDAVRPDHLSTYGYGRKTDPFLSTLAENSLVFENAFANSNWTPTSHAALFTGRLPSETGVYGDTLTIPENYPTIPERLSSAGYRTFGTAAGVHIRSGRGFERGFDAFHETFRIRPSARFLRRALADSEAVKQLVYSLVRGHDNYTYYKTERLKRWIGTDPGDDPFFAFVNFKTAHHPYDPPRPYKSLFSDVDRPPIDVIELLAEKLGREPQSLPEGDIDRVRRISQEYPLIADTIDPTDEELATVKAWYDGAIRYMDDRVADIVGHLREHGLLENTCVVVTADHGEQFGDHGLGKHRYSLYDELLRVPLVVRLPERTDIQASAEGQSKDGTPVGKSVTRRSEMVSLIDLFPTIVNLAKAEFECPRFAEDLFSATDHEYLFAEVGRKPASPVRRHHTEFTDTPQNGPLQSVRDDSWKLIRRADDTQELYNWREDTDETTDLAATSSEVDRLASVLESSVTPLGDRIYDETVSDERLQRQLEDMGYL</sequence>
<evidence type="ECO:0000259" key="1">
    <source>
        <dbReference type="Pfam" id="PF00884"/>
    </source>
</evidence>
<dbReference type="InterPro" id="IPR000917">
    <property type="entry name" value="Sulfatase_N"/>
</dbReference>
<dbReference type="InterPro" id="IPR052701">
    <property type="entry name" value="GAG_Ulvan_Degrading_Sulfatases"/>
</dbReference>
<evidence type="ECO:0000313" key="2">
    <source>
        <dbReference type="EMBL" id="QLH76836.1"/>
    </source>
</evidence>
<keyword evidence="3" id="KW-1185">Reference proteome</keyword>
<accession>A0A7D5TBY7</accession>
<dbReference type="PANTHER" id="PTHR43751:SF3">
    <property type="entry name" value="SULFATASE N-TERMINAL DOMAIN-CONTAINING PROTEIN"/>
    <property type="match status" value="1"/>
</dbReference>
<dbReference type="InterPro" id="IPR017850">
    <property type="entry name" value="Alkaline_phosphatase_core_sf"/>
</dbReference>
<dbReference type="CDD" id="cd16148">
    <property type="entry name" value="sulfatase_like"/>
    <property type="match status" value="1"/>
</dbReference>